<dbReference type="AlphaFoldDB" id="A0A371G6L2"/>
<dbReference type="PANTHER" id="PTHR24559:SF444">
    <property type="entry name" value="REVERSE TRANSCRIPTASE DOMAIN-CONTAINING PROTEIN"/>
    <property type="match status" value="1"/>
</dbReference>
<reference evidence="1" key="1">
    <citation type="submission" date="2018-05" db="EMBL/GenBank/DDBJ databases">
        <title>Draft genome of Mucuna pruriens seed.</title>
        <authorList>
            <person name="Nnadi N.E."/>
            <person name="Vos R."/>
            <person name="Hasami M.H."/>
            <person name="Devisetty U.K."/>
            <person name="Aguiy J.C."/>
        </authorList>
    </citation>
    <scope>NUCLEOTIDE SEQUENCE [LARGE SCALE GENOMIC DNA]</scope>
    <source>
        <strain evidence="1">JCA_2017</strain>
    </source>
</reference>
<evidence type="ECO:0000313" key="1">
    <source>
        <dbReference type="EMBL" id="RDX86157.1"/>
    </source>
</evidence>
<gene>
    <name evidence="1" type="primary">pol</name>
    <name evidence="1" type="ORF">CR513_32543</name>
</gene>
<dbReference type="OrthoDB" id="1928766at2759"/>
<sequence>MKYSVGNLVEVVWANQRIIKRCYDESTRVMRVRHRRHKMPNDARPQPGEDLKEVHIGLELHKKTKIGGSLDASAERELVQDMLGIDLDFLCHRLSIFLGVRLISQKKGRLGEEKKKAAKEETIGLLQARFIREVKCPNWLSNVVMNINALVDGAFGCGLISFMDAYSGYNQIRMNPCDEPKIVFITDNECRGHLSKANGSIFRNHIGIQLEVYVDDMVVKCKAEEKHFLGFMLTRRGTEENLVKCNAIIDMRSPISVKEVQQLVGRIMALAHFLSRLAKKATLIF</sequence>
<name>A0A371G6L2_MUCPR</name>
<dbReference type="InterPro" id="IPR043502">
    <property type="entry name" value="DNA/RNA_pol_sf"/>
</dbReference>
<dbReference type="SUPFAM" id="SSF56672">
    <property type="entry name" value="DNA/RNA polymerases"/>
    <property type="match status" value="1"/>
</dbReference>
<evidence type="ECO:0000313" key="2">
    <source>
        <dbReference type="Proteomes" id="UP000257109"/>
    </source>
</evidence>
<dbReference type="EMBL" id="QJKJ01006594">
    <property type="protein sequence ID" value="RDX86157.1"/>
    <property type="molecule type" value="Genomic_DNA"/>
</dbReference>
<feature type="non-terminal residue" evidence="1">
    <location>
        <position position="1"/>
    </location>
</feature>
<comment type="caution">
    <text evidence="1">The sequence shown here is derived from an EMBL/GenBank/DDBJ whole genome shotgun (WGS) entry which is preliminary data.</text>
</comment>
<accession>A0A371G6L2</accession>
<protein>
    <submittedName>
        <fullName evidence="1">Retrovirus-related Pol polyprotein from transposon opus</fullName>
    </submittedName>
</protein>
<keyword evidence="2" id="KW-1185">Reference proteome</keyword>
<dbReference type="PANTHER" id="PTHR24559">
    <property type="entry name" value="TRANSPOSON TY3-I GAG-POL POLYPROTEIN"/>
    <property type="match status" value="1"/>
</dbReference>
<dbReference type="Gene3D" id="3.30.70.270">
    <property type="match status" value="1"/>
</dbReference>
<dbReference type="Proteomes" id="UP000257109">
    <property type="component" value="Unassembled WGS sequence"/>
</dbReference>
<dbReference type="InterPro" id="IPR043128">
    <property type="entry name" value="Rev_trsase/Diguanyl_cyclase"/>
</dbReference>
<dbReference type="InterPro" id="IPR053134">
    <property type="entry name" value="RNA-dir_DNA_polymerase"/>
</dbReference>
<organism evidence="1 2">
    <name type="scientific">Mucuna pruriens</name>
    <name type="common">Velvet bean</name>
    <name type="synonym">Dolichos pruriens</name>
    <dbReference type="NCBI Taxonomy" id="157652"/>
    <lineage>
        <taxon>Eukaryota</taxon>
        <taxon>Viridiplantae</taxon>
        <taxon>Streptophyta</taxon>
        <taxon>Embryophyta</taxon>
        <taxon>Tracheophyta</taxon>
        <taxon>Spermatophyta</taxon>
        <taxon>Magnoliopsida</taxon>
        <taxon>eudicotyledons</taxon>
        <taxon>Gunneridae</taxon>
        <taxon>Pentapetalae</taxon>
        <taxon>rosids</taxon>
        <taxon>fabids</taxon>
        <taxon>Fabales</taxon>
        <taxon>Fabaceae</taxon>
        <taxon>Papilionoideae</taxon>
        <taxon>50 kb inversion clade</taxon>
        <taxon>NPAAA clade</taxon>
        <taxon>indigoferoid/millettioid clade</taxon>
        <taxon>Phaseoleae</taxon>
        <taxon>Mucuna</taxon>
    </lineage>
</organism>
<proteinExistence type="predicted"/>